<dbReference type="InterPro" id="IPR013783">
    <property type="entry name" value="Ig-like_fold"/>
</dbReference>
<accession>A0AAE0W450</accession>
<dbReference type="Gene3D" id="2.60.40.10">
    <property type="entry name" value="Immunoglobulins"/>
    <property type="match status" value="1"/>
</dbReference>
<organism evidence="2 3">
    <name type="scientific">Potamilus streckersoni</name>
    <dbReference type="NCBI Taxonomy" id="2493646"/>
    <lineage>
        <taxon>Eukaryota</taxon>
        <taxon>Metazoa</taxon>
        <taxon>Spiralia</taxon>
        <taxon>Lophotrochozoa</taxon>
        <taxon>Mollusca</taxon>
        <taxon>Bivalvia</taxon>
        <taxon>Autobranchia</taxon>
        <taxon>Heteroconchia</taxon>
        <taxon>Palaeoheterodonta</taxon>
        <taxon>Unionida</taxon>
        <taxon>Unionoidea</taxon>
        <taxon>Unionidae</taxon>
        <taxon>Ambleminae</taxon>
        <taxon>Lampsilini</taxon>
        <taxon>Potamilus</taxon>
    </lineage>
</organism>
<feature type="chain" id="PRO_5042054748" description="Fibronectin type-III domain-containing protein" evidence="1">
    <location>
        <begin position="20"/>
        <end position="341"/>
    </location>
</feature>
<keyword evidence="3" id="KW-1185">Reference proteome</keyword>
<dbReference type="InterPro" id="IPR036116">
    <property type="entry name" value="FN3_sf"/>
</dbReference>
<dbReference type="CDD" id="cd00063">
    <property type="entry name" value="FN3"/>
    <property type="match status" value="1"/>
</dbReference>
<comment type="caution">
    <text evidence="2">The sequence shown here is derived from an EMBL/GenBank/DDBJ whole genome shotgun (WGS) entry which is preliminary data.</text>
</comment>
<dbReference type="EMBL" id="JAEAOA010001358">
    <property type="protein sequence ID" value="KAK3599807.1"/>
    <property type="molecule type" value="Genomic_DNA"/>
</dbReference>
<dbReference type="Proteomes" id="UP001195483">
    <property type="component" value="Unassembled WGS sequence"/>
</dbReference>
<evidence type="ECO:0000256" key="1">
    <source>
        <dbReference type="SAM" id="SignalP"/>
    </source>
</evidence>
<reference evidence="2" key="1">
    <citation type="journal article" date="2021" name="Genome Biol. Evol.">
        <title>A High-Quality Reference Genome for a Parasitic Bivalve with Doubly Uniparental Inheritance (Bivalvia: Unionida).</title>
        <authorList>
            <person name="Smith C.H."/>
        </authorList>
    </citation>
    <scope>NUCLEOTIDE SEQUENCE</scope>
    <source>
        <strain evidence="2">CHS0354</strain>
    </source>
</reference>
<keyword evidence="1" id="KW-0732">Signal</keyword>
<proteinExistence type="predicted"/>
<feature type="signal peptide" evidence="1">
    <location>
        <begin position="1"/>
        <end position="19"/>
    </location>
</feature>
<dbReference type="InterPro" id="IPR003961">
    <property type="entry name" value="FN3_dom"/>
</dbReference>
<name>A0AAE0W450_9BIVA</name>
<protein>
    <recommendedName>
        <fullName evidence="4">Fibronectin type-III domain-containing protein</fullName>
    </recommendedName>
</protein>
<dbReference type="AlphaFoldDB" id="A0AAE0W450"/>
<evidence type="ECO:0008006" key="4">
    <source>
        <dbReference type="Google" id="ProtNLM"/>
    </source>
</evidence>
<gene>
    <name evidence="2" type="ORF">CHS0354_022372</name>
</gene>
<sequence length="341" mass="39223">MKMKAFWCVSYILFYPLTAYIFCRNGKIETIGYGFIGGTLDMTCNITNPSIQKNASDIKFSCKDTELNNTFILGEMSKKLVLELTGPEMNQAQIYCQVYNPNFICIDSRIIYVEYAPQNITDISCVSHEWDVFLGCSWRHSVEYLNRSNIQVKSRWKSNYIQDYVDCSESSHSYCNLRQPNNFSGKLMTISIEVKNTKLNASTTRTFEFDANKIVKPPPLKAIVYEILNSTCISLNWMNECPHRKKNVNVTYESEWQDPKEIVRYFIVEKDSYVNRTVCGLFPYTKYTFNFTVYPEYGGYASEAISIITEKTRSSGTISGKVWVSVDTQISLGNSQLVYPV</sequence>
<evidence type="ECO:0000313" key="3">
    <source>
        <dbReference type="Proteomes" id="UP001195483"/>
    </source>
</evidence>
<evidence type="ECO:0000313" key="2">
    <source>
        <dbReference type="EMBL" id="KAK3599807.1"/>
    </source>
</evidence>
<dbReference type="SUPFAM" id="SSF49265">
    <property type="entry name" value="Fibronectin type III"/>
    <property type="match status" value="2"/>
</dbReference>
<reference evidence="2" key="2">
    <citation type="journal article" date="2021" name="Genome Biol. Evol.">
        <title>Developing a high-quality reference genome for a parasitic bivalve with doubly uniparental inheritance (Bivalvia: Unionida).</title>
        <authorList>
            <person name="Smith C.H."/>
        </authorList>
    </citation>
    <scope>NUCLEOTIDE SEQUENCE</scope>
    <source>
        <strain evidence="2">CHS0354</strain>
        <tissue evidence="2">Mantle</tissue>
    </source>
</reference>
<reference evidence="2" key="3">
    <citation type="submission" date="2023-05" db="EMBL/GenBank/DDBJ databases">
        <authorList>
            <person name="Smith C.H."/>
        </authorList>
    </citation>
    <scope>NUCLEOTIDE SEQUENCE</scope>
    <source>
        <strain evidence="2">CHS0354</strain>
        <tissue evidence="2">Mantle</tissue>
    </source>
</reference>